<gene>
    <name evidence="1" type="primary">Acey_s0164.g3530</name>
    <name evidence="1" type="ORF">Y032_0164g3530</name>
</gene>
<organism evidence="1 2">
    <name type="scientific">Ancylostoma ceylanicum</name>
    <dbReference type="NCBI Taxonomy" id="53326"/>
    <lineage>
        <taxon>Eukaryota</taxon>
        <taxon>Metazoa</taxon>
        <taxon>Ecdysozoa</taxon>
        <taxon>Nematoda</taxon>
        <taxon>Chromadorea</taxon>
        <taxon>Rhabditida</taxon>
        <taxon>Rhabditina</taxon>
        <taxon>Rhabditomorpha</taxon>
        <taxon>Strongyloidea</taxon>
        <taxon>Ancylostomatidae</taxon>
        <taxon>Ancylostomatinae</taxon>
        <taxon>Ancylostoma</taxon>
    </lineage>
</organism>
<keyword evidence="2" id="KW-1185">Reference proteome</keyword>
<evidence type="ECO:0000313" key="1">
    <source>
        <dbReference type="EMBL" id="EYB95042.1"/>
    </source>
</evidence>
<dbReference type="Proteomes" id="UP000024635">
    <property type="component" value="Unassembled WGS sequence"/>
</dbReference>
<evidence type="ECO:0000313" key="2">
    <source>
        <dbReference type="Proteomes" id="UP000024635"/>
    </source>
</evidence>
<dbReference type="AlphaFoldDB" id="A0A016SXC4"/>
<dbReference type="EMBL" id="JARK01001500">
    <property type="protein sequence ID" value="EYB95042.1"/>
    <property type="molecule type" value="Genomic_DNA"/>
</dbReference>
<evidence type="ECO:0008006" key="3">
    <source>
        <dbReference type="Google" id="ProtNLM"/>
    </source>
</evidence>
<sequence length="87" mass="9755">MDSVRRDLQKPAPWTLLVVGDVVLASEVGHELERQTQAWSKHLTPLGFRLSVKKTDYLTKDVHEAGTIRVDGTDLTSIQVPWLSGFI</sequence>
<reference evidence="2" key="1">
    <citation type="journal article" date="2015" name="Nat. Genet.">
        <title>The genome and transcriptome of the zoonotic hookworm Ancylostoma ceylanicum identify infection-specific gene families.</title>
        <authorList>
            <person name="Schwarz E.M."/>
            <person name="Hu Y."/>
            <person name="Antoshechkin I."/>
            <person name="Miller M.M."/>
            <person name="Sternberg P.W."/>
            <person name="Aroian R.V."/>
        </authorList>
    </citation>
    <scope>NUCLEOTIDE SEQUENCE</scope>
    <source>
        <strain evidence="2">HY135</strain>
    </source>
</reference>
<comment type="caution">
    <text evidence="1">The sequence shown here is derived from an EMBL/GenBank/DDBJ whole genome shotgun (WGS) entry which is preliminary data.</text>
</comment>
<dbReference type="OrthoDB" id="5849210at2759"/>
<proteinExistence type="predicted"/>
<protein>
    <recommendedName>
        <fullName evidence="3">Reverse transcriptase domain-containing protein</fullName>
    </recommendedName>
</protein>
<name>A0A016SXC4_9BILA</name>
<accession>A0A016SXC4</accession>